<evidence type="ECO:0000313" key="4">
    <source>
        <dbReference type="EMBL" id="OLY83228.1"/>
    </source>
</evidence>
<feature type="domain" description="DH" evidence="3">
    <location>
        <begin position="673"/>
        <end position="860"/>
    </location>
</feature>
<feature type="compositionally biased region" description="Low complexity" evidence="2">
    <location>
        <begin position="43"/>
        <end position="54"/>
    </location>
</feature>
<feature type="region of interest" description="Disordered" evidence="2">
    <location>
        <begin position="199"/>
        <end position="259"/>
    </location>
</feature>
<feature type="compositionally biased region" description="Polar residues" evidence="2">
    <location>
        <begin position="27"/>
        <end position="42"/>
    </location>
</feature>
<evidence type="ECO:0000259" key="3">
    <source>
        <dbReference type="PROSITE" id="PS50010"/>
    </source>
</evidence>
<gene>
    <name evidence="4" type="ORF">AYI68_g2637</name>
</gene>
<dbReference type="STRING" id="133383.A0A1R0H277"/>
<protein>
    <submittedName>
        <fullName evidence="4">Rho1 guanine nucleotide exchange factor 1</fullName>
    </submittedName>
</protein>
<feature type="region of interest" description="Disordered" evidence="2">
    <location>
        <begin position="981"/>
        <end position="1003"/>
    </location>
</feature>
<feature type="region of interest" description="Disordered" evidence="2">
    <location>
        <begin position="494"/>
        <end position="545"/>
    </location>
</feature>
<feature type="compositionally biased region" description="Polar residues" evidence="2">
    <location>
        <begin position="55"/>
        <end position="80"/>
    </location>
</feature>
<dbReference type="AlphaFoldDB" id="A0A1R0H277"/>
<dbReference type="SMART" id="SM00325">
    <property type="entry name" value="RhoGEF"/>
    <property type="match status" value="1"/>
</dbReference>
<organism evidence="4 5">
    <name type="scientific">Smittium mucronatum</name>
    <dbReference type="NCBI Taxonomy" id="133383"/>
    <lineage>
        <taxon>Eukaryota</taxon>
        <taxon>Fungi</taxon>
        <taxon>Fungi incertae sedis</taxon>
        <taxon>Zoopagomycota</taxon>
        <taxon>Kickxellomycotina</taxon>
        <taxon>Harpellomycetes</taxon>
        <taxon>Harpellales</taxon>
        <taxon>Legeriomycetaceae</taxon>
        <taxon>Smittium</taxon>
    </lineage>
</organism>
<feature type="region of interest" description="Disordered" evidence="2">
    <location>
        <begin position="398"/>
        <end position="443"/>
    </location>
</feature>
<dbReference type="OrthoDB" id="2272012at2759"/>
<dbReference type="PANTHER" id="PTHR46572:SF1">
    <property type="entry name" value="RHO1 GUANINE NUCLEOTIDE EXCHANGE FACTOR TUS1"/>
    <property type="match status" value="1"/>
</dbReference>
<feature type="region of interest" description="Disordered" evidence="2">
    <location>
        <begin position="116"/>
        <end position="187"/>
    </location>
</feature>
<feature type="compositionally biased region" description="Polar residues" evidence="2">
    <location>
        <begin position="233"/>
        <end position="259"/>
    </location>
</feature>
<dbReference type="Pfam" id="PF15405">
    <property type="entry name" value="PH_5"/>
    <property type="match status" value="1"/>
</dbReference>
<proteinExistence type="predicted"/>
<keyword evidence="1" id="KW-0597">Phosphoprotein</keyword>
<dbReference type="InterPro" id="IPR041675">
    <property type="entry name" value="PH_5"/>
</dbReference>
<comment type="caution">
    <text evidence="4">The sequence shown here is derived from an EMBL/GenBank/DDBJ whole genome shotgun (WGS) entry which is preliminary data.</text>
</comment>
<dbReference type="InterPro" id="IPR000219">
    <property type="entry name" value="DH_dom"/>
</dbReference>
<name>A0A1R0H277_9FUNG</name>
<sequence>MNRSLFKKDKHIEDYSISYSKPSPSPNAQGSPSPDPNSHSALQSSRSFSNFNSQVPNSGISHQPNSSNLYRQNTTQNTYSHPVDPHLYRHNSSRIQQTNPSDSPQFSQISRQQPLYQSSPYYQPGPPRDLPIPDSPQSKIYPSSIGYRGVPRSNYSPNSPLPTAQSTYRGRRINPYPSDPNSELNSNLFHNNYFIDNNYYPHQNEDASKNNQAYESPTAAKTSPPPTRYAPSIDNSFNTRDSSPVNYSQSSSHTASESVENPLEFNNWYRQGAHKKKSYRELYHPSSNQTLPFVSKSIQPDIQNTSFSEKIPLEHTQPDSSSSFNLPDPAFTSTKFDSYYNPITPIETSPYHRQIPASNSPYPQSSTAHDTPYPLNDSVPENHIQQFGLSVRRRVPKKLPQIPGKPNAPLQEQNLPNNSNSSSSPVPSVIYRSNNNYNNSPHDVYKKDFYKDFDIDSQNFTPQTQPYDKYSGSIISVNQPSLKEPTLNSRYDNISESSVKTHRSGSQTSSTGRVRPSRSSSNKDKSFHPILGIDNSTSTTRTLNPSKSTNFSLKKIFNADEASISTNMKSLDLSSLPFLAPKKKPLEHHKSNVELSSNIDNKSIGQVPRSISIDNLPCYSPTCAQGTPCYSPSCPHFAGSNGPNLNLSKNSQKLWVQGVPKSVSSKLSKSELLRQELIFEVFTTEREYVRDLIVLRDIFQQGLEYGDVIPEAKRAYFIQSVFRNLDEIIQVNSSLLKDLEIRKNQALICENIGDIFLDHLNSFQCYIPYTSLQPLGKHILDNELSVNSNLVEYIRLAERSPECRKLPITSFLGRPMSRLARYPLLFSAILKHTPESNPDAQDLKSANELLKSILEKINLETGKNSNKLKLIDINERLFCTVSIRNDLDLLNDKRQLIRTGILKRKVSDGGDVTAMLFDHMLILCKERKLSNGQLEYRLLNVPIPLLMLTLSYSTEHEKPKANRSLTGPSVYVNGDFPSGNPASNGLSGGHDSEKTNDSAFRSNSSNLTQSLTEVVKYTDQAWGLIFVLYDIDRGKIGLGSKY</sequence>
<dbReference type="Pfam" id="PF00621">
    <property type="entry name" value="RhoGEF"/>
    <property type="match status" value="1"/>
</dbReference>
<dbReference type="PROSITE" id="PS50010">
    <property type="entry name" value="DH_2"/>
    <property type="match status" value="1"/>
</dbReference>
<feature type="compositionally biased region" description="Polar residues" evidence="2">
    <location>
        <begin position="356"/>
        <end position="369"/>
    </location>
</feature>
<evidence type="ECO:0000256" key="1">
    <source>
        <dbReference type="ARBA" id="ARBA00022553"/>
    </source>
</evidence>
<feature type="region of interest" description="Disordered" evidence="2">
    <location>
        <begin position="1"/>
        <end position="87"/>
    </location>
</feature>
<dbReference type="PANTHER" id="PTHR46572">
    <property type="entry name" value="RHO1 GDP-GTP EXCHANGE PROTEIN 1-RELATED"/>
    <property type="match status" value="1"/>
</dbReference>
<dbReference type="SUPFAM" id="SSF48065">
    <property type="entry name" value="DBL homology domain (DH-domain)"/>
    <property type="match status" value="1"/>
</dbReference>
<dbReference type="Gene3D" id="1.20.900.10">
    <property type="entry name" value="Dbl homology (DH) domain"/>
    <property type="match status" value="1"/>
</dbReference>
<feature type="compositionally biased region" description="Polar residues" evidence="2">
    <location>
        <begin position="534"/>
        <end position="545"/>
    </location>
</feature>
<dbReference type="EMBL" id="LSSL01000999">
    <property type="protein sequence ID" value="OLY83228.1"/>
    <property type="molecule type" value="Genomic_DNA"/>
</dbReference>
<dbReference type="InterPro" id="IPR052233">
    <property type="entry name" value="Rho-type_GEFs"/>
</dbReference>
<dbReference type="Proteomes" id="UP000187455">
    <property type="component" value="Unassembled WGS sequence"/>
</dbReference>
<feature type="compositionally biased region" description="Polar residues" evidence="2">
    <location>
        <begin position="153"/>
        <end position="168"/>
    </location>
</feature>
<feature type="region of interest" description="Disordered" evidence="2">
    <location>
        <begin position="345"/>
        <end position="380"/>
    </location>
</feature>
<reference evidence="4 5" key="1">
    <citation type="journal article" date="2016" name="Mol. Biol. Evol.">
        <title>Genome-Wide Survey of Gut Fungi (Harpellales) Reveals the First Horizontally Transferred Ubiquitin Gene from a Mosquito Host.</title>
        <authorList>
            <person name="Wang Y."/>
            <person name="White M.M."/>
            <person name="Kvist S."/>
            <person name="Moncalvo J.M."/>
        </authorList>
    </citation>
    <scope>NUCLEOTIDE SEQUENCE [LARGE SCALE GENOMIC DNA]</scope>
    <source>
        <strain evidence="4 5">ALG-7-W6</strain>
    </source>
</reference>
<dbReference type="GO" id="GO:0005085">
    <property type="term" value="F:guanyl-nucleotide exchange factor activity"/>
    <property type="evidence" value="ECO:0007669"/>
    <property type="project" value="InterPro"/>
</dbReference>
<evidence type="ECO:0000256" key="2">
    <source>
        <dbReference type="SAM" id="MobiDB-lite"/>
    </source>
</evidence>
<accession>A0A1R0H277</accession>
<dbReference type="CDD" id="cd00160">
    <property type="entry name" value="RhoGEF"/>
    <property type="match status" value="1"/>
</dbReference>
<dbReference type="InterPro" id="IPR011993">
    <property type="entry name" value="PH-like_dom_sf"/>
</dbReference>
<dbReference type="InterPro" id="IPR035899">
    <property type="entry name" value="DBL_dom_sf"/>
</dbReference>
<feature type="compositionally biased region" description="Basic and acidic residues" evidence="2">
    <location>
        <begin position="1"/>
        <end position="14"/>
    </location>
</feature>
<evidence type="ECO:0000313" key="5">
    <source>
        <dbReference type="Proteomes" id="UP000187455"/>
    </source>
</evidence>
<keyword evidence="5" id="KW-1185">Reference proteome</keyword>
<dbReference type="Gene3D" id="2.30.29.30">
    <property type="entry name" value="Pleckstrin-homology domain (PH domain)/Phosphotyrosine-binding domain (PTB)"/>
    <property type="match status" value="1"/>
</dbReference>
<feature type="compositionally biased region" description="Polar residues" evidence="2">
    <location>
        <begin position="431"/>
        <end position="441"/>
    </location>
</feature>
<feature type="compositionally biased region" description="Pro residues" evidence="2">
    <location>
        <begin position="123"/>
        <end position="134"/>
    </location>
</feature>
<feature type="compositionally biased region" description="Low complexity" evidence="2">
    <location>
        <begin position="416"/>
        <end position="429"/>
    </location>
</feature>
<feature type="compositionally biased region" description="Polar residues" evidence="2">
    <location>
        <begin position="494"/>
        <end position="520"/>
    </location>
</feature>